<dbReference type="Proteomes" id="UP001157091">
    <property type="component" value="Unassembled WGS sequence"/>
</dbReference>
<feature type="compositionally biased region" description="Polar residues" evidence="1">
    <location>
        <begin position="1"/>
        <end position="11"/>
    </location>
</feature>
<dbReference type="Pfam" id="PF00583">
    <property type="entry name" value="Acetyltransf_1"/>
    <property type="match status" value="1"/>
</dbReference>
<dbReference type="SUPFAM" id="SSF55729">
    <property type="entry name" value="Acyl-CoA N-acyltransferases (Nat)"/>
    <property type="match status" value="1"/>
</dbReference>
<feature type="domain" description="N-acetyltransferase" evidence="2">
    <location>
        <begin position="14"/>
        <end position="164"/>
    </location>
</feature>
<organism evidence="3 4">
    <name type="scientific">Luteimicrobium album</name>
    <dbReference type="NCBI Taxonomy" id="1054550"/>
    <lineage>
        <taxon>Bacteria</taxon>
        <taxon>Bacillati</taxon>
        <taxon>Actinomycetota</taxon>
        <taxon>Actinomycetes</taxon>
        <taxon>Micrococcales</taxon>
        <taxon>Luteimicrobium</taxon>
    </lineage>
</organism>
<proteinExistence type="predicted"/>
<dbReference type="PROSITE" id="PS51186">
    <property type="entry name" value="GNAT"/>
    <property type="match status" value="1"/>
</dbReference>
<evidence type="ECO:0000313" key="4">
    <source>
        <dbReference type="Proteomes" id="UP001157091"/>
    </source>
</evidence>
<feature type="region of interest" description="Disordered" evidence="1">
    <location>
        <begin position="1"/>
        <end position="21"/>
    </location>
</feature>
<dbReference type="CDD" id="cd04301">
    <property type="entry name" value="NAT_SF"/>
    <property type="match status" value="1"/>
</dbReference>
<evidence type="ECO:0000259" key="2">
    <source>
        <dbReference type="PROSITE" id="PS51186"/>
    </source>
</evidence>
<dbReference type="InterPro" id="IPR000182">
    <property type="entry name" value="GNAT_dom"/>
</dbReference>
<name>A0ABQ6I1D1_9MICO</name>
<reference evidence="4" key="1">
    <citation type="journal article" date="2019" name="Int. J. Syst. Evol. Microbiol.">
        <title>The Global Catalogue of Microorganisms (GCM) 10K type strain sequencing project: providing services to taxonomists for standard genome sequencing and annotation.</title>
        <authorList>
            <consortium name="The Broad Institute Genomics Platform"/>
            <consortium name="The Broad Institute Genome Sequencing Center for Infectious Disease"/>
            <person name="Wu L."/>
            <person name="Ma J."/>
        </authorList>
    </citation>
    <scope>NUCLEOTIDE SEQUENCE [LARGE SCALE GENOMIC DNA]</scope>
    <source>
        <strain evidence="4">NBRC 106348</strain>
    </source>
</reference>
<sequence>MHIAVTSTSLPSPVVARPATSDDGPALTQLWNLFRHDMSPYSGALPDSDGRYRSERLDHALAAQPGWQAWLATAGPHPVGLAVARALDEPEHVLSSFFVVAAARRGGLGRQLARAVLTTRPGRWAVAYQDANTRAARFWADVAAGLDPSWVHEHRDVPNRPDLPPDSWIRLDVEHP</sequence>
<evidence type="ECO:0000256" key="1">
    <source>
        <dbReference type="SAM" id="MobiDB-lite"/>
    </source>
</evidence>
<protein>
    <recommendedName>
        <fullName evidence="2">N-acetyltransferase domain-containing protein</fullName>
    </recommendedName>
</protein>
<evidence type="ECO:0000313" key="3">
    <source>
        <dbReference type="EMBL" id="GMA23580.1"/>
    </source>
</evidence>
<accession>A0ABQ6I1D1</accession>
<dbReference type="EMBL" id="BSUK01000001">
    <property type="protein sequence ID" value="GMA23580.1"/>
    <property type="molecule type" value="Genomic_DNA"/>
</dbReference>
<comment type="caution">
    <text evidence="3">The sequence shown here is derived from an EMBL/GenBank/DDBJ whole genome shotgun (WGS) entry which is preliminary data.</text>
</comment>
<dbReference type="InterPro" id="IPR016181">
    <property type="entry name" value="Acyl_CoA_acyltransferase"/>
</dbReference>
<keyword evidence="4" id="KW-1185">Reference proteome</keyword>
<dbReference type="Gene3D" id="3.40.630.30">
    <property type="match status" value="1"/>
</dbReference>
<gene>
    <name evidence="3" type="ORF">GCM10025864_13390</name>
</gene>